<dbReference type="AlphaFoldDB" id="A0A932I017"/>
<organism evidence="1 2">
    <name type="scientific">Tectimicrobiota bacterium</name>
    <dbReference type="NCBI Taxonomy" id="2528274"/>
    <lineage>
        <taxon>Bacteria</taxon>
        <taxon>Pseudomonadati</taxon>
        <taxon>Nitrospinota/Tectimicrobiota group</taxon>
        <taxon>Candidatus Tectimicrobiota</taxon>
    </lineage>
</organism>
<gene>
    <name evidence="1" type="ORF">HYZ11_12675</name>
</gene>
<evidence type="ECO:0000313" key="1">
    <source>
        <dbReference type="EMBL" id="MBI3128452.1"/>
    </source>
</evidence>
<accession>A0A932I017</accession>
<evidence type="ECO:0000313" key="2">
    <source>
        <dbReference type="Proteomes" id="UP000782312"/>
    </source>
</evidence>
<sequence>MIAEPVQIVWKVTEPTQGLSRDQVWRMAVRTRGNLELTRFLDAMELDGACDVVVTDAQGRETLFHCGLPSGHLAETGDTASGALSASAAQ</sequence>
<proteinExistence type="predicted"/>
<comment type="caution">
    <text evidence="1">The sequence shown here is derived from an EMBL/GenBank/DDBJ whole genome shotgun (WGS) entry which is preliminary data.</text>
</comment>
<protein>
    <submittedName>
        <fullName evidence="1">Uncharacterized protein</fullName>
    </submittedName>
</protein>
<reference evidence="1" key="1">
    <citation type="submission" date="2020-07" db="EMBL/GenBank/DDBJ databases">
        <title>Huge and variable diversity of episymbiotic CPR bacteria and DPANN archaea in groundwater ecosystems.</title>
        <authorList>
            <person name="He C.Y."/>
            <person name="Keren R."/>
            <person name="Whittaker M."/>
            <person name="Farag I.F."/>
            <person name="Doudna J."/>
            <person name="Cate J.H.D."/>
            <person name="Banfield J.F."/>
        </authorList>
    </citation>
    <scope>NUCLEOTIDE SEQUENCE</scope>
    <source>
        <strain evidence="1">NC_groundwater_763_Ag_S-0.2um_68_21</strain>
    </source>
</reference>
<dbReference type="EMBL" id="JACPUR010000030">
    <property type="protein sequence ID" value="MBI3128452.1"/>
    <property type="molecule type" value="Genomic_DNA"/>
</dbReference>
<dbReference type="Proteomes" id="UP000782312">
    <property type="component" value="Unassembled WGS sequence"/>
</dbReference>
<name>A0A932I017_UNCTE</name>